<evidence type="ECO:0000313" key="2">
    <source>
        <dbReference type="Proteomes" id="UP000031623"/>
    </source>
</evidence>
<sequence>MHRTPIIHLYHGSIVGWATLRFCPPNPLNINLLKIEFNFDGIYQVVEKIPLSGKCYWWLDETAATAATD</sequence>
<accession>A0A090BVJ0</accession>
<protein>
    <submittedName>
        <fullName evidence="1">Uncharacterized protein</fullName>
    </submittedName>
</protein>
<dbReference type="Proteomes" id="UP000031623">
    <property type="component" value="Chromosome"/>
</dbReference>
<dbReference type="STRING" id="40754.THII_2644"/>
<gene>
    <name evidence="1" type="ORF">THII_2644</name>
</gene>
<organism evidence="1 2">
    <name type="scientific">Thioploca ingrica</name>
    <dbReference type="NCBI Taxonomy" id="40754"/>
    <lineage>
        <taxon>Bacteria</taxon>
        <taxon>Pseudomonadati</taxon>
        <taxon>Pseudomonadota</taxon>
        <taxon>Gammaproteobacteria</taxon>
        <taxon>Thiotrichales</taxon>
        <taxon>Thiotrichaceae</taxon>
        <taxon>Thioploca</taxon>
    </lineage>
</organism>
<dbReference type="HOGENOM" id="CLU_2774648_0_0_6"/>
<keyword evidence="2" id="KW-1185">Reference proteome</keyword>
<name>A0A090BVJ0_9GAMM</name>
<proteinExistence type="predicted"/>
<dbReference type="KEGG" id="tig:THII_2644"/>
<dbReference type="EMBL" id="AP014633">
    <property type="protein sequence ID" value="BAP56941.1"/>
    <property type="molecule type" value="Genomic_DNA"/>
</dbReference>
<dbReference type="AlphaFoldDB" id="A0A090BVJ0"/>
<reference evidence="1" key="1">
    <citation type="journal article" date="2014" name="ISME J.">
        <title>Ecophysiology of Thioploca ingrica as revealed by the complete genome sequence supplemented with proteomic evidence.</title>
        <authorList>
            <person name="Kojima H."/>
            <person name="Ogura Y."/>
            <person name="Yamamoto N."/>
            <person name="Togashi T."/>
            <person name="Mori H."/>
            <person name="Watanabe T."/>
            <person name="Nemoto F."/>
            <person name="Kurokawa K."/>
            <person name="Hayashi T."/>
            <person name="Fukui M."/>
        </authorList>
    </citation>
    <scope>NUCLEOTIDE SEQUENCE [LARGE SCALE GENOMIC DNA]</scope>
</reference>
<evidence type="ECO:0000313" key="1">
    <source>
        <dbReference type="EMBL" id="BAP56941.1"/>
    </source>
</evidence>